<dbReference type="InterPro" id="IPR025836">
    <property type="entry name" value="Zn_knuckle_CX2CX4HX4C"/>
</dbReference>
<reference evidence="2" key="2">
    <citation type="journal article" date="2024" name="Plant">
        <title>Genomic evolution and insights into agronomic trait innovations of Sesamum species.</title>
        <authorList>
            <person name="Miao H."/>
            <person name="Wang L."/>
            <person name="Qu L."/>
            <person name="Liu H."/>
            <person name="Sun Y."/>
            <person name="Le M."/>
            <person name="Wang Q."/>
            <person name="Wei S."/>
            <person name="Zheng Y."/>
            <person name="Lin W."/>
            <person name="Duan Y."/>
            <person name="Cao H."/>
            <person name="Xiong S."/>
            <person name="Wang X."/>
            <person name="Wei L."/>
            <person name="Li C."/>
            <person name="Ma Q."/>
            <person name="Ju M."/>
            <person name="Zhao R."/>
            <person name="Li G."/>
            <person name="Mu C."/>
            <person name="Tian Q."/>
            <person name="Mei H."/>
            <person name="Zhang T."/>
            <person name="Gao T."/>
            <person name="Zhang H."/>
        </authorList>
    </citation>
    <scope>NUCLEOTIDE SEQUENCE</scope>
    <source>
        <strain evidence="2">G02</strain>
    </source>
</reference>
<dbReference type="AlphaFoldDB" id="A0AAW2L7Z6"/>
<dbReference type="EMBL" id="JACGWJ010000025">
    <property type="protein sequence ID" value="KAL0315420.1"/>
    <property type="molecule type" value="Genomic_DNA"/>
</dbReference>
<gene>
    <name evidence="2" type="ORF">Sradi_5420200</name>
</gene>
<feature type="domain" description="Zinc knuckle CX2CX4HX4C" evidence="1">
    <location>
        <begin position="2"/>
        <end position="30"/>
    </location>
</feature>
<protein>
    <recommendedName>
        <fullName evidence="1">Zinc knuckle CX2CX4HX4C domain-containing protein</fullName>
    </recommendedName>
</protein>
<proteinExistence type="predicted"/>
<name>A0AAW2L7Z6_SESRA</name>
<comment type="caution">
    <text evidence="2">The sequence shown here is derived from an EMBL/GenBank/DDBJ whole genome shotgun (WGS) entry which is preliminary data.</text>
</comment>
<reference evidence="2" key="1">
    <citation type="submission" date="2020-06" db="EMBL/GenBank/DDBJ databases">
        <authorList>
            <person name="Li T."/>
            <person name="Hu X."/>
            <person name="Zhang T."/>
            <person name="Song X."/>
            <person name="Zhang H."/>
            <person name="Dai N."/>
            <person name="Sheng W."/>
            <person name="Hou X."/>
            <person name="Wei L."/>
        </authorList>
    </citation>
    <scope>NUCLEOTIDE SEQUENCE</scope>
    <source>
        <strain evidence="2">G02</strain>
        <tissue evidence="2">Leaf</tissue>
    </source>
</reference>
<evidence type="ECO:0000259" key="1">
    <source>
        <dbReference type="Pfam" id="PF14392"/>
    </source>
</evidence>
<evidence type="ECO:0000313" key="2">
    <source>
        <dbReference type="EMBL" id="KAL0315420.1"/>
    </source>
</evidence>
<accession>A0AAW2L7Z6</accession>
<sequence length="164" mass="18505">MGEELVVSFTYERLQNFCYLCRCLGHIHSYYESRFEECFQDPREDLPYGALLRARQRRHSHSPRGPAVFMVLQVLTFSKVKRVIQGDMSPVYCQQLERSWDEIQPAKPELPVKSPSLQDKVPSTTQLDSLGSHVPATGLPVVTGIPPISVSTTCLGRNVEPSDV</sequence>
<dbReference type="Pfam" id="PF14392">
    <property type="entry name" value="zf-CCHC_4"/>
    <property type="match status" value="1"/>
</dbReference>
<organism evidence="2">
    <name type="scientific">Sesamum radiatum</name>
    <name type="common">Black benniseed</name>
    <dbReference type="NCBI Taxonomy" id="300843"/>
    <lineage>
        <taxon>Eukaryota</taxon>
        <taxon>Viridiplantae</taxon>
        <taxon>Streptophyta</taxon>
        <taxon>Embryophyta</taxon>
        <taxon>Tracheophyta</taxon>
        <taxon>Spermatophyta</taxon>
        <taxon>Magnoliopsida</taxon>
        <taxon>eudicotyledons</taxon>
        <taxon>Gunneridae</taxon>
        <taxon>Pentapetalae</taxon>
        <taxon>asterids</taxon>
        <taxon>lamiids</taxon>
        <taxon>Lamiales</taxon>
        <taxon>Pedaliaceae</taxon>
        <taxon>Sesamum</taxon>
    </lineage>
</organism>